<feature type="region of interest" description="Disordered" evidence="1">
    <location>
        <begin position="1"/>
        <end position="37"/>
    </location>
</feature>
<dbReference type="EnsemblPlants" id="ONIVA08G23120.1">
    <property type="protein sequence ID" value="ONIVA08G23120.1"/>
    <property type="gene ID" value="ONIVA08G23120"/>
</dbReference>
<dbReference type="Gramene" id="ONIVA08G23120.1">
    <property type="protein sequence ID" value="ONIVA08G23120.1"/>
    <property type="gene ID" value="ONIVA08G23120"/>
</dbReference>
<accession>A0A0E0IEG8</accession>
<feature type="region of interest" description="Disordered" evidence="1">
    <location>
        <begin position="60"/>
        <end position="89"/>
    </location>
</feature>
<dbReference type="OMA" id="PIRSCAS"/>
<dbReference type="Proteomes" id="UP000006591">
    <property type="component" value="Chromosome 8"/>
</dbReference>
<dbReference type="AlphaFoldDB" id="A0A0E0IEG8"/>
<name>A0A0E0IEG8_ORYNI</name>
<dbReference type="HOGENOM" id="CLU_146330_0_0_1"/>
<feature type="compositionally biased region" description="Basic and acidic residues" evidence="1">
    <location>
        <begin position="60"/>
        <end position="71"/>
    </location>
</feature>
<sequence length="108" mass="10906">MGGGVLGHGRKGGRRRGLAQAAANSGEGNREGGGGWRRFGVGGKAGFAAAVPLGGRIRRGDKAAATVRDKPNAGGATPRPGLLPHHLPRSAPIRSCASIRHIFVDAAI</sequence>
<protein>
    <submittedName>
        <fullName evidence="2">Uncharacterized protein</fullName>
    </submittedName>
</protein>
<reference evidence="2" key="2">
    <citation type="submission" date="2018-04" db="EMBL/GenBank/DDBJ databases">
        <title>OnivRS2 (Oryza nivara Reference Sequence Version 2).</title>
        <authorList>
            <person name="Zhang J."/>
            <person name="Kudrna D."/>
            <person name="Lee S."/>
            <person name="Talag J."/>
            <person name="Rajasekar S."/>
            <person name="Welchert J."/>
            <person name="Hsing Y.-I."/>
            <person name="Wing R.A."/>
        </authorList>
    </citation>
    <scope>NUCLEOTIDE SEQUENCE [LARGE SCALE GENOMIC DNA]</scope>
    <source>
        <strain evidence="2">SL10</strain>
    </source>
</reference>
<proteinExistence type="predicted"/>
<organism evidence="2">
    <name type="scientific">Oryza nivara</name>
    <name type="common">Indian wild rice</name>
    <name type="synonym">Oryza sativa f. spontanea</name>
    <dbReference type="NCBI Taxonomy" id="4536"/>
    <lineage>
        <taxon>Eukaryota</taxon>
        <taxon>Viridiplantae</taxon>
        <taxon>Streptophyta</taxon>
        <taxon>Embryophyta</taxon>
        <taxon>Tracheophyta</taxon>
        <taxon>Spermatophyta</taxon>
        <taxon>Magnoliopsida</taxon>
        <taxon>Liliopsida</taxon>
        <taxon>Poales</taxon>
        <taxon>Poaceae</taxon>
        <taxon>BOP clade</taxon>
        <taxon>Oryzoideae</taxon>
        <taxon>Oryzeae</taxon>
        <taxon>Oryzinae</taxon>
        <taxon>Oryza</taxon>
    </lineage>
</organism>
<evidence type="ECO:0000256" key="1">
    <source>
        <dbReference type="SAM" id="MobiDB-lite"/>
    </source>
</evidence>
<reference evidence="2" key="1">
    <citation type="submission" date="2015-04" db="UniProtKB">
        <authorList>
            <consortium name="EnsemblPlants"/>
        </authorList>
    </citation>
    <scope>IDENTIFICATION</scope>
    <source>
        <strain evidence="2">SL10</strain>
    </source>
</reference>
<evidence type="ECO:0000313" key="3">
    <source>
        <dbReference type="Proteomes" id="UP000006591"/>
    </source>
</evidence>
<keyword evidence="3" id="KW-1185">Reference proteome</keyword>
<feature type="compositionally biased region" description="Basic residues" evidence="1">
    <location>
        <begin position="8"/>
        <end position="17"/>
    </location>
</feature>
<evidence type="ECO:0000313" key="2">
    <source>
        <dbReference type="EnsemblPlants" id="ONIVA08G23120.1"/>
    </source>
</evidence>